<dbReference type="Pfam" id="PF20174">
    <property type="entry name" value="DUF6540"/>
    <property type="match status" value="1"/>
</dbReference>
<gene>
    <name evidence="1" type="ORF">C2857_007620</name>
</gene>
<keyword evidence="2" id="KW-1185">Reference proteome</keyword>
<reference evidence="1 2" key="1">
    <citation type="journal article" date="2018" name="PLoS Genet.">
        <title>Repeat elements organise 3D genome structure and mediate transcription in the filamentous fungus Epichloe festucae.</title>
        <authorList>
            <person name="Winter D.J."/>
            <person name="Ganley A.R.D."/>
            <person name="Young C.A."/>
            <person name="Liachko I."/>
            <person name="Schardl C.L."/>
            <person name="Dupont P.Y."/>
            <person name="Berry D."/>
            <person name="Ram A."/>
            <person name="Scott B."/>
            <person name="Cox M.P."/>
        </authorList>
    </citation>
    <scope>NUCLEOTIDE SEQUENCE [LARGE SCALE GENOMIC DNA]</scope>
    <source>
        <strain evidence="1 2">Fl1</strain>
    </source>
</reference>
<organism evidence="1 2">
    <name type="scientific">Epichloe festucae (strain Fl1)</name>
    <dbReference type="NCBI Taxonomy" id="877507"/>
    <lineage>
        <taxon>Eukaryota</taxon>
        <taxon>Fungi</taxon>
        <taxon>Dikarya</taxon>
        <taxon>Ascomycota</taxon>
        <taxon>Pezizomycotina</taxon>
        <taxon>Sordariomycetes</taxon>
        <taxon>Hypocreomycetidae</taxon>
        <taxon>Hypocreales</taxon>
        <taxon>Clavicipitaceae</taxon>
        <taxon>Epichloe</taxon>
    </lineage>
</organism>
<protein>
    <submittedName>
        <fullName evidence="1">Uncharacterized protein</fullName>
    </submittedName>
</protein>
<dbReference type="OrthoDB" id="4135672at2759"/>
<evidence type="ECO:0000313" key="1">
    <source>
        <dbReference type="EMBL" id="QPG98449.1"/>
    </source>
</evidence>
<accession>A0A7S9KQY3</accession>
<sequence>MTTYAVFTVRFGEHVASHHGIFVQTNEDGCGTLFDVRGAVSANGRLVFKCNQERLSRFKFADAKGVISKDHVPELERICRSVAAPDSQYPASSETGYAVPACRCGEWTSQAWAAVSASGIVKA</sequence>
<dbReference type="EMBL" id="CP031386">
    <property type="protein sequence ID" value="QPG98449.1"/>
    <property type="molecule type" value="Genomic_DNA"/>
</dbReference>
<evidence type="ECO:0000313" key="2">
    <source>
        <dbReference type="Proteomes" id="UP000594364"/>
    </source>
</evidence>
<dbReference type="InterPro" id="IPR046670">
    <property type="entry name" value="DUF6540"/>
</dbReference>
<dbReference type="AlphaFoldDB" id="A0A7S9KQY3"/>
<name>A0A7S9KQY3_EPIFF</name>
<dbReference type="Proteomes" id="UP000594364">
    <property type="component" value="Chromosome 2"/>
</dbReference>
<proteinExistence type="predicted"/>